<dbReference type="PANTHER" id="PTHR43065:SF49">
    <property type="entry name" value="HISTIDINE KINASE"/>
    <property type="match status" value="1"/>
</dbReference>
<dbReference type="SUPFAM" id="SSF55785">
    <property type="entry name" value="PYP-like sensor domain (PAS domain)"/>
    <property type="match status" value="3"/>
</dbReference>
<dbReference type="Pfam" id="PF08447">
    <property type="entry name" value="PAS_3"/>
    <property type="match status" value="1"/>
</dbReference>
<evidence type="ECO:0000313" key="10">
    <source>
        <dbReference type="Proteomes" id="UP001165396"/>
    </source>
</evidence>
<feature type="domain" description="PAC" evidence="8">
    <location>
        <begin position="365"/>
        <end position="417"/>
    </location>
</feature>
<dbReference type="SMART" id="SM00388">
    <property type="entry name" value="HisKA"/>
    <property type="match status" value="1"/>
</dbReference>
<dbReference type="PROSITE" id="PS50109">
    <property type="entry name" value="HIS_KIN"/>
    <property type="match status" value="1"/>
</dbReference>
<dbReference type="CDD" id="cd00082">
    <property type="entry name" value="HisKA"/>
    <property type="match status" value="1"/>
</dbReference>
<dbReference type="SMART" id="SM00091">
    <property type="entry name" value="PAS"/>
    <property type="match status" value="3"/>
</dbReference>
<evidence type="ECO:0000259" key="5">
    <source>
        <dbReference type="PROSITE" id="PS50109"/>
    </source>
</evidence>
<dbReference type="SUPFAM" id="SSF55874">
    <property type="entry name" value="ATPase domain of HSP90 chaperone/DNA topoisomerase II/histidine kinase"/>
    <property type="match status" value="1"/>
</dbReference>
<dbReference type="InterPro" id="IPR005467">
    <property type="entry name" value="His_kinase_dom"/>
</dbReference>
<dbReference type="InterPro" id="IPR035965">
    <property type="entry name" value="PAS-like_dom_sf"/>
</dbReference>
<dbReference type="InterPro" id="IPR000700">
    <property type="entry name" value="PAS-assoc_C"/>
</dbReference>
<feature type="modified residue" description="4-aspartylphosphate" evidence="4">
    <location>
        <position position="748"/>
    </location>
</feature>
<dbReference type="SMART" id="SM00448">
    <property type="entry name" value="REC"/>
    <property type="match status" value="2"/>
</dbReference>
<feature type="domain" description="PAS" evidence="7">
    <location>
        <begin position="1"/>
        <end position="57"/>
    </location>
</feature>
<comment type="catalytic activity">
    <reaction evidence="1">
        <text>ATP + protein L-histidine = ADP + protein N-phospho-L-histidine.</text>
        <dbReference type="EC" id="2.7.13.3"/>
    </reaction>
</comment>
<dbReference type="SUPFAM" id="SSF52172">
    <property type="entry name" value="CheY-like"/>
    <property type="match status" value="2"/>
</dbReference>
<dbReference type="InterPro" id="IPR000014">
    <property type="entry name" value="PAS"/>
</dbReference>
<dbReference type="InterPro" id="IPR004358">
    <property type="entry name" value="Sig_transdc_His_kin-like_C"/>
</dbReference>
<dbReference type="InterPro" id="IPR001789">
    <property type="entry name" value="Sig_transdc_resp-reg_receiver"/>
</dbReference>
<feature type="domain" description="Histidine kinase" evidence="5">
    <location>
        <begin position="455"/>
        <end position="678"/>
    </location>
</feature>
<dbReference type="PROSITE" id="PS50112">
    <property type="entry name" value="PAS"/>
    <property type="match status" value="2"/>
</dbReference>
<comment type="caution">
    <text evidence="9">The sequence shown here is derived from an EMBL/GenBank/DDBJ whole genome shotgun (WGS) entry which is preliminary data.</text>
</comment>
<dbReference type="Gene3D" id="3.40.50.2300">
    <property type="match status" value="2"/>
</dbReference>
<dbReference type="SMART" id="SM00387">
    <property type="entry name" value="HATPase_c"/>
    <property type="match status" value="1"/>
</dbReference>
<dbReference type="PRINTS" id="PR00344">
    <property type="entry name" value="BCTRLSENSOR"/>
</dbReference>
<evidence type="ECO:0000259" key="7">
    <source>
        <dbReference type="PROSITE" id="PS50112"/>
    </source>
</evidence>
<feature type="modified residue" description="4-aspartylphosphate" evidence="4">
    <location>
        <position position="895"/>
    </location>
</feature>
<dbReference type="Pfam" id="PF02518">
    <property type="entry name" value="HATPase_c"/>
    <property type="match status" value="1"/>
</dbReference>
<dbReference type="Gene3D" id="3.30.565.10">
    <property type="entry name" value="Histidine kinase-like ATPase, C-terminal domain"/>
    <property type="match status" value="1"/>
</dbReference>
<evidence type="ECO:0000256" key="1">
    <source>
        <dbReference type="ARBA" id="ARBA00000085"/>
    </source>
</evidence>
<evidence type="ECO:0000259" key="8">
    <source>
        <dbReference type="PROSITE" id="PS50113"/>
    </source>
</evidence>
<dbReference type="Gene3D" id="3.30.450.20">
    <property type="entry name" value="PAS domain"/>
    <property type="match status" value="3"/>
</dbReference>
<dbReference type="InterPro" id="IPR013656">
    <property type="entry name" value="PAS_4"/>
</dbReference>
<organism evidence="9 10">
    <name type="scientific">Pseudosulfitobacter koreensis</name>
    <dbReference type="NCBI Taxonomy" id="2968472"/>
    <lineage>
        <taxon>Bacteria</taxon>
        <taxon>Pseudomonadati</taxon>
        <taxon>Pseudomonadota</taxon>
        <taxon>Alphaproteobacteria</taxon>
        <taxon>Rhodobacterales</taxon>
        <taxon>Roseobacteraceae</taxon>
        <taxon>Pseudosulfitobacter</taxon>
    </lineage>
</organism>
<gene>
    <name evidence="9" type="ORF">NTA49_03445</name>
</gene>
<feature type="domain" description="PAS" evidence="7">
    <location>
        <begin position="292"/>
        <end position="362"/>
    </location>
</feature>
<evidence type="ECO:0000256" key="3">
    <source>
        <dbReference type="ARBA" id="ARBA00022553"/>
    </source>
</evidence>
<evidence type="ECO:0000313" key="9">
    <source>
        <dbReference type="EMBL" id="MCR8825583.1"/>
    </source>
</evidence>
<feature type="domain" description="Response regulatory" evidence="6">
    <location>
        <begin position="846"/>
        <end position="957"/>
    </location>
</feature>
<dbReference type="Proteomes" id="UP001165396">
    <property type="component" value="Unassembled WGS sequence"/>
</dbReference>
<dbReference type="PROSITE" id="PS50110">
    <property type="entry name" value="RESPONSE_REGULATORY"/>
    <property type="match status" value="2"/>
</dbReference>
<evidence type="ECO:0000256" key="4">
    <source>
        <dbReference type="PROSITE-ProRule" id="PRU00169"/>
    </source>
</evidence>
<dbReference type="Gene3D" id="1.10.287.130">
    <property type="match status" value="1"/>
</dbReference>
<dbReference type="InterPro" id="IPR001610">
    <property type="entry name" value="PAC"/>
</dbReference>
<dbReference type="SMART" id="SM00086">
    <property type="entry name" value="PAC"/>
    <property type="match status" value="1"/>
</dbReference>
<dbReference type="Pfam" id="PF00072">
    <property type="entry name" value="Response_reg"/>
    <property type="match status" value="2"/>
</dbReference>
<accession>A0ABT1YXG6</accession>
<proteinExistence type="predicted"/>
<dbReference type="InterPro" id="IPR036890">
    <property type="entry name" value="HATPase_C_sf"/>
</dbReference>
<sequence length="966" mass="105259">MQFDLDALFGSAPSPYVLVDPDLRMIWANDAYLEVTGRTRETLIGRIMTEEFPAPPDSISDQMLRGSFRRVLATGRTDHLPLIPYPIEAPDGRIEERQWSATHTPILGDEGKVVYILQNTMDVTDLYRSEATTTPSSVPRRAALLQRAEAIATENLALGAMTEFFQSAFDQAPSFMAILDGPEHVFRITNQAYIDLIGGRDLIGMPVREALPDLAGQGFYELLDQVLETGEPLSFKGMPALIQASSDAEPVEHFIDFIYHPLRDAANKTTGVFVQGHDVTGQKIAEATLTATRERFRIMAQTMPNHVWTADKDGGLNWLNDRTYDYTGHVEGELYGTDWGRAVHPDDLELAAEKWQKSVAQGETYEHEFRIRRADGSYRWHLVRASALRSDEGVNTGWVGTNTDIEERKSAEREIAELNDTLEMRVAKRNQELEELHVTLRQSQKMEAIGNLAGGIAHDFNNLLQVITGNLQLVARETPDASPAKARIEQAMGSVARGATLASQLLSFARKQPLAPKVINLSRFLGNTTDILRSAIGESVALETSFAEDLWNTSVDPSNMENVVLNLAINARDAMEGRGTLKIHATNTTISASSGWALPDMQPGDYVRLEVTDTGSGIAPDIRDHIFEPFFTTKKDGQGTGLGLSMVYGFAKQSGGHVTLDSEVGAGTTIKIYLPRSHEQEHDLQPAQPAGLMGGAETILLVEDDAEVRATAHDLLIDLGYTVLEAANADEALEIVKADQAFDLLFTDVMMAGHTTARDLAQVVQRTRPGVPVLFTSGYVQDAIVHEGRLEAGVQLLGKPYTQSVLAQKLREVLGTAGIPQQHHAGHGGGHADAASDAAPVDTNAPILICEDDILILTDLADTLRLAGYQVQEAGSAAKAIKILQSTAVSLLITDVGLPDLSGEDLAREARQMNPRLPVIFATGDTDVPAASALGNCKVLGKPFQDSKLLEYVRTMLPQYAGVQPD</sequence>
<dbReference type="Pfam" id="PF08448">
    <property type="entry name" value="PAS_4"/>
    <property type="match status" value="2"/>
</dbReference>
<dbReference type="EC" id="2.7.13.3" evidence="2"/>
<dbReference type="SUPFAM" id="SSF47384">
    <property type="entry name" value="Homodimeric domain of signal transducing histidine kinase"/>
    <property type="match status" value="1"/>
</dbReference>
<reference evidence="9" key="1">
    <citation type="submission" date="2022-07" db="EMBL/GenBank/DDBJ databases">
        <title>Pseudosulfitobacter sp. strain AP-MA-4, whole genome sequence.</title>
        <authorList>
            <person name="Jiang Y."/>
        </authorList>
    </citation>
    <scope>NUCLEOTIDE SEQUENCE</scope>
    <source>
        <strain evidence="9">AP-MA-4</strain>
    </source>
</reference>
<dbReference type="NCBIfam" id="TIGR00229">
    <property type="entry name" value="sensory_box"/>
    <property type="match status" value="2"/>
</dbReference>
<keyword evidence="10" id="KW-1185">Reference proteome</keyword>
<dbReference type="InterPro" id="IPR036097">
    <property type="entry name" value="HisK_dim/P_sf"/>
</dbReference>
<dbReference type="InterPro" id="IPR011006">
    <property type="entry name" value="CheY-like_superfamily"/>
</dbReference>
<dbReference type="InterPro" id="IPR013655">
    <property type="entry name" value="PAS_fold_3"/>
</dbReference>
<evidence type="ECO:0000256" key="2">
    <source>
        <dbReference type="ARBA" id="ARBA00012438"/>
    </source>
</evidence>
<feature type="domain" description="Response regulatory" evidence="6">
    <location>
        <begin position="698"/>
        <end position="814"/>
    </location>
</feature>
<keyword evidence="3 4" id="KW-0597">Phosphoprotein</keyword>
<protein>
    <recommendedName>
        <fullName evidence="2">histidine kinase</fullName>
        <ecNumber evidence="2">2.7.13.3</ecNumber>
    </recommendedName>
</protein>
<dbReference type="InterPro" id="IPR003594">
    <property type="entry name" value="HATPase_dom"/>
</dbReference>
<dbReference type="InterPro" id="IPR003661">
    <property type="entry name" value="HisK_dim/P_dom"/>
</dbReference>
<dbReference type="CDD" id="cd00130">
    <property type="entry name" value="PAS"/>
    <property type="match status" value="2"/>
</dbReference>
<dbReference type="RefSeq" id="WP_258293262.1">
    <property type="nucleotide sequence ID" value="NZ_JANKJG010000002.1"/>
</dbReference>
<evidence type="ECO:0000259" key="6">
    <source>
        <dbReference type="PROSITE" id="PS50110"/>
    </source>
</evidence>
<name>A0ABT1YXG6_9RHOB</name>
<dbReference type="EMBL" id="JANKJG010000002">
    <property type="protein sequence ID" value="MCR8825583.1"/>
    <property type="molecule type" value="Genomic_DNA"/>
</dbReference>
<dbReference type="PROSITE" id="PS50113">
    <property type="entry name" value="PAC"/>
    <property type="match status" value="1"/>
</dbReference>
<dbReference type="PANTHER" id="PTHR43065">
    <property type="entry name" value="SENSOR HISTIDINE KINASE"/>
    <property type="match status" value="1"/>
</dbReference>